<keyword evidence="3 6" id="KW-0521">NADP</keyword>
<dbReference type="GO" id="GO:0005524">
    <property type="term" value="F:ATP binding"/>
    <property type="evidence" value="ECO:0007669"/>
    <property type="project" value="UniProtKB-KW"/>
</dbReference>
<evidence type="ECO:0000313" key="8">
    <source>
        <dbReference type="Proteomes" id="UP000824160"/>
    </source>
</evidence>
<protein>
    <recommendedName>
        <fullName evidence="6">NAD kinase</fullName>
        <ecNumber evidence="6">2.7.1.23</ecNumber>
    </recommendedName>
    <alternativeName>
        <fullName evidence="6">ATP-dependent NAD kinase</fullName>
    </alternativeName>
</protein>
<accession>A0A9D1H4P7</accession>
<dbReference type="Pfam" id="PF01513">
    <property type="entry name" value="NAD_kinase"/>
    <property type="match status" value="1"/>
</dbReference>
<organism evidence="7 8">
    <name type="scientific">Candidatus Faecivivens stercoripullorum</name>
    <dbReference type="NCBI Taxonomy" id="2840805"/>
    <lineage>
        <taxon>Bacteria</taxon>
        <taxon>Bacillati</taxon>
        <taxon>Bacillota</taxon>
        <taxon>Clostridia</taxon>
        <taxon>Eubacteriales</taxon>
        <taxon>Oscillospiraceae</taxon>
        <taxon>Oscillospiraceae incertae sedis</taxon>
        <taxon>Candidatus Faecivivens</taxon>
    </lineage>
</organism>
<feature type="binding site" evidence="6">
    <location>
        <begin position="183"/>
        <end position="188"/>
    </location>
    <ligand>
        <name>NAD(+)</name>
        <dbReference type="ChEBI" id="CHEBI:57540"/>
    </ligand>
</feature>
<comment type="caution">
    <text evidence="7">The sequence shown here is derived from an EMBL/GenBank/DDBJ whole genome shotgun (WGS) entry which is preliminary data.</text>
</comment>
<sequence>MKLLLLPNTDKPHVFSCIARLTRTQFSQPVEFLMEDRLSDRCVGCTNMRFGSLEELMKECDVCVAVGGDGTIIHGGKIAACHNRPVLGINLGHLGFLATLESDQLERIDRLLTGEYTTEKRMMLRVTLETPSGSRSWQAMNDAVLSKGGPLNRMIGMSVENRMRMVGSYRADGLIFSTPTGSTAYAMSAGGPIIDPAINCIAMTPLSPHSLFSRPIVFDDESKLGICLSEADAKAYLTIDGEESVPVWPRDRLHIEKSEIAVTLINLTGKSFYDVLNEKLIWRSRK</sequence>
<dbReference type="PANTHER" id="PTHR20275">
    <property type="entry name" value="NAD KINASE"/>
    <property type="match status" value="1"/>
</dbReference>
<feature type="binding site" evidence="6">
    <location>
        <begin position="141"/>
        <end position="142"/>
    </location>
    <ligand>
        <name>NAD(+)</name>
        <dbReference type="ChEBI" id="CHEBI:57540"/>
    </ligand>
</feature>
<keyword evidence="6" id="KW-0067">ATP-binding</keyword>
<evidence type="ECO:0000256" key="4">
    <source>
        <dbReference type="ARBA" id="ARBA00023027"/>
    </source>
</evidence>
<feature type="binding site" evidence="6">
    <location>
        <position position="170"/>
    </location>
    <ligand>
        <name>NAD(+)</name>
        <dbReference type="ChEBI" id="CHEBI:57540"/>
    </ligand>
</feature>
<keyword evidence="6" id="KW-0547">Nucleotide-binding</keyword>
<comment type="subcellular location">
    <subcellularLocation>
        <location evidence="6">Cytoplasm</location>
    </subcellularLocation>
</comment>
<dbReference type="GO" id="GO:0046872">
    <property type="term" value="F:metal ion binding"/>
    <property type="evidence" value="ECO:0007669"/>
    <property type="project" value="UniProtKB-UniRule"/>
</dbReference>
<reference evidence="7" key="2">
    <citation type="journal article" date="2021" name="PeerJ">
        <title>Extensive microbial diversity within the chicken gut microbiome revealed by metagenomics and culture.</title>
        <authorList>
            <person name="Gilroy R."/>
            <person name="Ravi A."/>
            <person name="Getino M."/>
            <person name="Pursley I."/>
            <person name="Horton D.L."/>
            <person name="Alikhan N.F."/>
            <person name="Baker D."/>
            <person name="Gharbi K."/>
            <person name="Hall N."/>
            <person name="Watson M."/>
            <person name="Adriaenssens E.M."/>
            <person name="Foster-Nyarko E."/>
            <person name="Jarju S."/>
            <person name="Secka A."/>
            <person name="Antonio M."/>
            <person name="Oren A."/>
            <person name="Chaudhuri R.R."/>
            <person name="La Ragione R."/>
            <person name="Hildebrand F."/>
            <person name="Pallen M.J."/>
        </authorList>
    </citation>
    <scope>NUCLEOTIDE SEQUENCE</scope>
    <source>
        <strain evidence="7">ChiBcec7-5410</strain>
    </source>
</reference>
<dbReference type="GO" id="GO:0006741">
    <property type="term" value="P:NADP+ biosynthetic process"/>
    <property type="evidence" value="ECO:0007669"/>
    <property type="project" value="UniProtKB-UniRule"/>
</dbReference>
<evidence type="ECO:0000256" key="5">
    <source>
        <dbReference type="ARBA" id="ARBA00047925"/>
    </source>
</evidence>
<comment type="function">
    <text evidence="6">Involved in the regulation of the intracellular balance of NAD and NADP, and is a key enzyme in the biosynthesis of NADP. Catalyzes specifically the phosphorylation on 2'-hydroxyl of the adenosine moiety of NAD to yield NADP.</text>
</comment>
<feature type="active site" description="Proton acceptor" evidence="6">
    <location>
        <position position="69"/>
    </location>
</feature>
<proteinExistence type="inferred from homology"/>
<keyword evidence="6" id="KW-0963">Cytoplasm</keyword>
<dbReference type="InterPro" id="IPR017437">
    <property type="entry name" value="ATP-NAD_kinase_PpnK-typ_C"/>
</dbReference>
<dbReference type="Gene3D" id="3.40.50.10330">
    <property type="entry name" value="Probable inorganic polyphosphate/atp-NAD kinase, domain 1"/>
    <property type="match status" value="1"/>
</dbReference>
<dbReference type="GO" id="GO:0005737">
    <property type="term" value="C:cytoplasm"/>
    <property type="evidence" value="ECO:0007669"/>
    <property type="project" value="UniProtKB-SubCell"/>
</dbReference>
<comment type="caution">
    <text evidence="6">Lacks conserved residue(s) required for the propagation of feature annotation.</text>
</comment>
<evidence type="ECO:0000256" key="2">
    <source>
        <dbReference type="ARBA" id="ARBA00022777"/>
    </source>
</evidence>
<dbReference type="InterPro" id="IPR002504">
    <property type="entry name" value="NADK"/>
</dbReference>
<dbReference type="PANTHER" id="PTHR20275:SF0">
    <property type="entry name" value="NAD KINASE"/>
    <property type="match status" value="1"/>
</dbReference>
<evidence type="ECO:0000313" key="7">
    <source>
        <dbReference type="EMBL" id="HIT93660.1"/>
    </source>
</evidence>
<dbReference type="EMBL" id="DVLW01000017">
    <property type="protein sequence ID" value="HIT93660.1"/>
    <property type="molecule type" value="Genomic_DNA"/>
</dbReference>
<dbReference type="Gene3D" id="2.60.200.30">
    <property type="entry name" value="Probable inorganic polyphosphate/atp-NAD kinase, domain 2"/>
    <property type="match status" value="1"/>
</dbReference>
<dbReference type="Proteomes" id="UP000824160">
    <property type="component" value="Unassembled WGS sequence"/>
</dbReference>
<evidence type="ECO:0000256" key="3">
    <source>
        <dbReference type="ARBA" id="ARBA00022857"/>
    </source>
</evidence>
<evidence type="ECO:0000256" key="1">
    <source>
        <dbReference type="ARBA" id="ARBA00022679"/>
    </source>
</evidence>
<dbReference type="EC" id="2.7.1.23" evidence="6"/>
<comment type="catalytic activity">
    <reaction evidence="5 6">
        <text>NAD(+) + ATP = ADP + NADP(+) + H(+)</text>
        <dbReference type="Rhea" id="RHEA:18629"/>
        <dbReference type="ChEBI" id="CHEBI:15378"/>
        <dbReference type="ChEBI" id="CHEBI:30616"/>
        <dbReference type="ChEBI" id="CHEBI:57540"/>
        <dbReference type="ChEBI" id="CHEBI:58349"/>
        <dbReference type="ChEBI" id="CHEBI:456216"/>
        <dbReference type="EC" id="2.7.1.23"/>
    </reaction>
</comment>
<gene>
    <name evidence="6" type="primary">nadK</name>
    <name evidence="7" type="ORF">IAC43_00590</name>
</gene>
<name>A0A9D1H4P7_9FIRM</name>
<dbReference type="GO" id="GO:0003951">
    <property type="term" value="F:NAD+ kinase activity"/>
    <property type="evidence" value="ECO:0007669"/>
    <property type="project" value="UniProtKB-UniRule"/>
</dbReference>
<comment type="similarity">
    <text evidence="6">Belongs to the NAD kinase family.</text>
</comment>
<dbReference type="AlphaFoldDB" id="A0A9D1H4P7"/>
<dbReference type="Pfam" id="PF20143">
    <property type="entry name" value="NAD_kinase_C"/>
    <property type="match status" value="1"/>
</dbReference>
<dbReference type="InterPro" id="IPR017438">
    <property type="entry name" value="ATP-NAD_kinase_N"/>
</dbReference>
<dbReference type="HAMAP" id="MF_00361">
    <property type="entry name" value="NAD_kinase"/>
    <property type="match status" value="1"/>
</dbReference>
<feature type="binding site" evidence="6">
    <location>
        <position position="153"/>
    </location>
    <ligand>
        <name>NAD(+)</name>
        <dbReference type="ChEBI" id="CHEBI:57540"/>
    </ligand>
</feature>
<keyword evidence="4 6" id="KW-0520">NAD</keyword>
<keyword evidence="2 6" id="KW-0418">Kinase</keyword>
<dbReference type="SUPFAM" id="SSF111331">
    <property type="entry name" value="NAD kinase/diacylglycerol kinase-like"/>
    <property type="match status" value="1"/>
</dbReference>
<dbReference type="InterPro" id="IPR016064">
    <property type="entry name" value="NAD/diacylglycerol_kinase_sf"/>
</dbReference>
<dbReference type="GO" id="GO:0019674">
    <property type="term" value="P:NAD+ metabolic process"/>
    <property type="evidence" value="ECO:0007669"/>
    <property type="project" value="InterPro"/>
</dbReference>
<feature type="binding site" evidence="6">
    <location>
        <position position="74"/>
    </location>
    <ligand>
        <name>NAD(+)</name>
        <dbReference type="ChEBI" id="CHEBI:57540"/>
    </ligand>
</feature>
<reference evidence="7" key="1">
    <citation type="submission" date="2020-10" db="EMBL/GenBank/DDBJ databases">
        <authorList>
            <person name="Gilroy R."/>
        </authorList>
    </citation>
    <scope>NUCLEOTIDE SEQUENCE</scope>
    <source>
        <strain evidence="7">ChiBcec7-5410</strain>
    </source>
</reference>
<evidence type="ECO:0000256" key="6">
    <source>
        <dbReference type="HAMAP-Rule" id="MF_00361"/>
    </source>
</evidence>
<feature type="binding site" evidence="6">
    <location>
        <begin position="69"/>
        <end position="70"/>
    </location>
    <ligand>
        <name>NAD(+)</name>
        <dbReference type="ChEBI" id="CHEBI:57540"/>
    </ligand>
</feature>
<comment type="cofactor">
    <cofactor evidence="6">
        <name>a divalent metal cation</name>
        <dbReference type="ChEBI" id="CHEBI:60240"/>
    </cofactor>
</comment>
<feature type="binding site" evidence="6">
    <location>
        <position position="172"/>
    </location>
    <ligand>
        <name>NAD(+)</name>
        <dbReference type="ChEBI" id="CHEBI:57540"/>
    </ligand>
</feature>
<keyword evidence="1 6" id="KW-0808">Transferase</keyword>
<dbReference type="GO" id="GO:0051287">
    <property type="term" value="F:NAD binding"/>
    <property type="evidence" value="ECO:0007669"/>
    <property type="project" value="UniProtKB-ARBA"/>
</dbReference>